<accession>A0A699HAB9</accession>
<dbReference type="PANTHER" id="PTHR33067:SF9">
    <property type="entry name" value="RNA-DIRECTED DNA POLYMERASE"/>
    <property type="match status" value="1"/>
</dbReference>
<feature type="compositionally biased region" description="Low complexity" evidence="1">
    <location>
        <begin position="59"/>
        <end position="68"/>
    </location>
</feature>
<feature type="region of interest" description="Disordered" evidence="1">
    <location>
        <begin position="47"/>
        <end position="73"/>
    </location>
</feature>
<protein>
    <recommendedName>
        <fullName evidence="3">Reverse transcriptase domain-containing protein</fullName>
    </recommendedName>
</protein>
<gene>
    <name evidence="2" type="ORF">Tci_354537</name>
</gene>
<proteinExistence type="predicted"/>
<evidence type="ECO:0000256" key="1">
    <source>
        <dbReference type="SAM" id="MobiDB-lite"/>
    </source>
</evidence>
<reference evidence="2" key="1">
    <citation type="journal article" date="2019" name="Sci. Rep.">
        <title>Draft genome of Tanacetum cinerariifolium, the natural source of mosquito coil.</title>
        <authorList>
            <person name="Yamashiro T."/>
            <person name="Shiraishi A."/>
            <person name="Satake H."/>
            <person name="Nakayama K."/>
        </authorList>
    </citation>
    <scope>NUCLEOTIDE SEQUENCE</scope>
</reference>
<dbReference type="PANTHER" id="PTHR33067">
    <property type="entry name" value="RNA-DIRECTED DNA POLYMERASE-RELATED"/>
    <property type="match status" value="1"/>
</dbReference>
<name>A0A699HAB9_TANCI</name>
<dbReference type="AlphaFoldDB" id="A0A699HAB9"/>
<evidence type="ECO:0008006" key="3">
    <source>
        <dbReference type="Google" id="ProtNLM"/>
    </source>
</evidence>
<sequence length="608" mass="68717">MKSRDFNKDSIDTFYNSLNQSEHDSFNSAANGNFLTKNTQEALTIIKNKSKVQTSRNKSQVSSASESSTQDAHVTTLTKQVKALFSAMNRPVNYIQNGCETCGGPHAYYECQAAGGYTQEDVYATTGTYNVGGNSYQPQDLTSQMQKVLHERPQGGFSSNIEPKLREQVNSIMTRSGLTTVEPYIPPPVPHTPRVEVEKEPETLMDEVHITSLVSTAHVPSPGIQPVLMDALTQIPKFTKVLKDLLKDKEKLEKLANTLMNVECSAILLNKVPENLYDPRKVPIILGTPFLRTARALVDLYEEKLTFRVRNEEVMFYTDKSSRNNSRDIHSVNCINIINFSKDKMMRCNPTPSFDYVVESPSPSPIPYEDGDSLVEETNTLLSHIDDSFLEYETFCFDTEKKSSGSTTTHSDYSLLDYDAFYFDDDHIEEKSSGSTTTHSDFSLPEYDLFIFDLSIDPFPLVDGSAFYHEEFVDELAHIISLPEYDYFYSNLEADPGEFTRVLKENIFDLSTKGLTFNEFNDSSLLLSDCDSSIFKEFFEIDLLVSFPSGNEEIIFNLGIFIIKGVQSERFHTLPLDDFSIILFVSNSLLLTNPPEIETFDPVIFFIN</sequence>
<comment type="caution">
    <text evidence="2">The sequence shown here is derived from an EMBL/GenBank/DDBJ whole genome shotgun (WGS) entry which is preliminary data.</text>
</comment>
<evidence type="ECO:0000313" key="2">
    <source>
        <dbReference type="EMBL" id="GEX82562.1"/>
    </source>
</evidence>
<dbReference type="EMBL" id="BKCJ010132613">
    <property type="protein sequence ID" value="GEX82562.1"/>
    <property type="molecule type" value="Genomic_DNA"/>
</dbReference>
<organism evidence="2">
    <name type="scientific">Tanacetum cinerariifolium</name>
    <name type="common">Dalmatian daisy</name>
    <name type="synonym">Chrysanthemum cinerariifolium</name>
    <dbReference type="NCBI Taxonomy" id="118510"/>
    <lineage>
        <taxon>Eukaryota</taxon>
        <taxon>Viridiplantae</taxon>
        <taxon>Streptophyta</taxon>
        <taxon>Embryophyta</taxon>
        <taxon>Tracheophyta</taxon>
        <taxon>Spermatophyta</taxon>
        <taxon>Magnoliopsida</taxon>
        <taxon>eudicotyledons</taxon>
        <taxon>Gunneridae</taxon>
        <taxon>Pentapetalae</taxon>
        <taxon>asterids</taxon>
        <taxon>campanulids</taxon>
        <taxon>Asterales</taxon>
        <taxon>Asteraceae</taxon>
        <taxon>Asteroideae</taxon>
        <taxon>Anthemideae</taxon>
        <taxon>Anthemidinae</taxon>
        <taxon>Tanacetum</taxon>
    </lineage>
</organism>